<evidence type="ECO:0000313" key="2">
    <source>
        <dbReference type="EMBL" id="HCQ40507.1"/>
    </source>
</evidence>
<organism evidence="2 3">
    <name type="scientific">candidate division WWE3 bacterium</name>
    <dbReference type="NCBI Taxonomy" id="2053526"/>
    <lineage>
        <taxon>Bacteria</taxon>
        <taxon>Katanobacteria</taxon>
    </lineage>
</organism>
<dbReference type="InterPro" id="IPR054787">
    <property type="entry name" value="TrlF_ATPase"/>
</dbReference>
<dbReference type="SUPFAM" id="SSF89550">
    <property type="entry name" value="PHP domain-like"/>
    <property type="match status" value="1"/>
</dbReference>
<reference evidence="2 3" key="1">
    <citation type="journal article" date="2018" name="Nat. Biotechnol.">
        <title>A standardized bacterial taxonomy based on genome phylogeny substantially revises the tree of life.</title>
        <authorList>
            <person name="Parks D.H."/>
            <person name="Chuvochina M."/>
            <person name="Waite D.W."/>
            <person name="Rinke C."/>
            <person name="Skarshewski A."/>
            <person name="Chaumeil P.A."/>
            <person name="Hugenholtz P."/>
        </authorList>
    </citation>
    <scope>NUCLEOTIDE SEQUENCE [LARGE SCALE GENOMIC DNA]</scope>
    <source>
        <strain evidence="2">UBA12021</strain>
    </source>
</reference>
<dbReference type="Proteomes" id="UP000262056">
    <property type="component" value="Unassembled WGS sequence"/>
</dbReference>
<name>A0A656PQD6_UNCKA</name>
<dbReference type="NCBIfam" id="NF045780">
    <property type="entry name" value="TrlF_fam_ATP"/>
    <property type="match status" value="1"/>
</dbReference>
<dbReference type="Gene3D" id="3.40.50.300">
    <property type="entry name" value="P-loop containing nucleotide triphosphate hydrolases"/>
    <property type="match status" value="1"/>
</dbReference>
<comment type="caution">
    <text evidence="2">The sequence shown here is derived from an EMBL/GenBank/DDBJ whole genome shotgun (WGS) entry which is preliminary data.</text>
</comment>
<evidence type="ECO:0000313" key="3">
    <source>
        <dbReference type="Proteomes" id="UP000262056"/>
    </source>
</evidence>
<dbReference type="SUPFAM" id="SSF52540">
    <property type="entry name" value="P-loop containing nucleoside triphosphate hydrolases"/>
    <property type="match status" value="1"/>
</dbReference>
<dbReference type="Gene3D" id="3.20.20.140">
    <property type="entry name" value="Metal-dependent hydrolases"/>
    <property type="match status" value="1"/>
</dbReference>
<evidence type="ECO:0000256" key="1">
    <source>
        <dbReference type="SAM" id="Coils"/>
    </source>
</evidence>
<dbReference type="InterPro" id="IPR027417">
    <property type="entry name" value="P-loop_NTPase"/>
</dbReference>
<evidence type="ECO:0008006" key="4">
    <source>
        <dbReference type="Google" id="ProtNLM"/>
    </source>
</evidence>
<keyword evidence="1" id="KW-0175">Coiled coil</keyword>
<dbReference type="EMBL" id="DQFB01000003">
    <property type="protein sequence ID" value="HCQ40507.1"/>
    <property type="molecule type" value="Genomic_DNA"/>
</dbReference>
<dbReference type="AlphaFoldDB" id="A0A656PQD6"/>
<feature type="coiled-coil region" evidence="1">
    <location>
        <begin position="641"/>
        <end position="682"/>
    </location>
</feature>
<gene>
    <name evidence="2" type="ORF">DIU24_02225</name>
</gene>
<protein>
    <recommendedName>
        <fullName evidence="4">ATPase AAA-type core domain-containing protein</fullName>
    </recommendedName>
</protein>
<accession>A0A656PQD6</accession>
<dbReference type="InterPro" id="IPR016195">
    <property type="entry name" value="Pol/histidinol_Pase-like"/>
</dbReference>
<proteinExistence type="predicted"/>
<sequence length="959" mass="109831">MSNFPYTKGSIWRKWDLQTQTILDDGYISLSQYSEELKLANPTGWQQYIAKVGGEENALLYDSKAYFNDTAIPKNDRCVNYVRSYFAFLDVFNPELECIGITDHNYFDDCLLDSFIEYAKQSRCKVIPGVEINCQGIHMLLFFREKLYGKETFSAGIHAFLTKFNINNRTNVDGVLTTTTADIKDILNEAKKNNSIVIYPHCNSSNGLFQERTSTDRTHLADIFNHQKVNLLQSQHNQSSVAVSEYIKTNATLTSKFCAHISSDARSLRDLGRCDQDDNFLWIKADPTFEGLKQIIYEPEQRIFVGPQKPEEKKSYFVIDKVRFLDNTSDAKFGSESIEINQNLTTIIGGKSTGKSLLLYYMAKTIDREEVKNRTADSGVPVKYDFDASVDFNFEVTWKDGQRTLLRVPDGATEDESKERKILYIPQKYLNTLSEANIKSREALNEFVLNVILQEPTIREKYEETVQEIKVKVKSIPTEIGELFSDRDDIKKTEEELKQTGDEKGIESYIQTLQKQADDIKAKSGLSEEQLKQYEDLVTKEKDITTQVSNLEEDKKTIKNLNTSLVSQVDGLRTMADEYEAYLNDAEIKAKFKIELKVVDSFAPNVKSATTNLVTAIDTKITTYNAELIKIKAELAPLLAKVKLQSELQEKTDAIKKEQQKLNEIAIKRNNLKTKKASYKKKADGVIDSYKLIVAKHEGLRNEFKKFESKFGEITLGVHVSFNDDVFNSDVVKEYINKNDLKRVIVEAEWGDEFVYKYDPAKHLANMTTVFEGLIEGTINTVKNRQPKDAVAKLLENYFYLDFRIFYKNDSLDKMSPGKKGLVLLQLLINLSDEEWPILLDQPEDDLDNRSVYDDLVDFLKKKKLQRQIVIVTHNPNLVVGADAEETVVANQSGQEVGRENKKFRFEYVSGALENTFELEATEEPAILYRKGIRQHVCEILEGGQEAFQKREQKYSFPE</sequence>